<gene>
    <name evidence="1" type="ORF">MARCHEWKA_02540</name>
</gene>
<keyword evidence="2" id="KW-1185">Reference proteome</keyword>
<dbReference type="Proteomes" id="UP001056634">
    <property type="component" value="Segment"/>
</dbReference>
<evidence type="ECO:0000313" key="1">
    <source>
        <dbReference type="EMBL" id="UTC28766.1"/>
    </source>
</evidence>
<dbReference type="EMBL" id="ON529851">
    <property type="protein sequence ID" value="UTC28766.1"/>
    <property type="molecule type" value="Genomic_DNA"/>
</dbReference>
<proteinExistence type="predicted"/>
<reference evidence="1" key="1">
    <citation type="submission" date="2022-04" db="EMBL/GenBank/DDBJ databases">
        <authorList>
            <person name="Friedrich I."/>
            <person name="Schneider D."/>
            <person name="Poehlein A."/>
            <person name="Hertel R."/>
            <person name="Daniel R."/>
        </authorList>
    </citation>
    <scope>NUCLEOTIDE SEQUENCE</scope>
</reference>
<sequence length="80" mass="9497">MATLKTMNRRRRRKIEPGIVVEVYEVRGDCLCSAYERHQGRHIRRVTLRGEPYRVCSDPHPISEEDAARLAIEWDAFQWD</sequence>
<name>A0A9E7N2N7_9CAUD</name>
<protein>
    <submittedName>
        <fullName evidence="1">Uncharacterized protein</fullName>
    </submittedName>
</protein>
<evidence type="ECO:0000313" key="2">
    <source>
        <dbReference type="Proteomes" id="UP001056634"/>
    </source>
</evidence>
<organism evidence="1 2">
    <name type="scientific">Brevundimonas phage vB_BpoS-Marchewka</name>
    <dbReference type="NCBI Taxonomy" id="2948604"/>
    <lineage>
        <taxon>Viruses</taxon>
        <taxon>Duplodnaviria</taxon>
        <taxon>Heunggongvirae</taxon>
        <taxon>Uroviricota</taxon>
        <taxon>Caudoviricetes</taxon>
        <taxon>Jeanschmidtviridae</taxon>
        <taxon>Marchewkavirus</taxon>
        <taxon>Marchewkavirus marchewka</taxon>
    </lineage>
</organism>
<accession>A0A9E7N2N7</accession>